<proteinExistence type="predicted"/>
<protein>
    <recommendedName>
        <fullName evidence="5">Secreted protein</fullName>
    </recommendedName>
</protein>
<name>A0A517WHW9_9PLAN</name>
<feature type="signal peptide" evidence="2">
    <location>
        <begin position="1"/>
        <end position="19"/>
    </location>
</feature>
<evidence type="ECO:0000313" key="4">
    <source>
        <dbReference type="Proteomes" id="UP000320722"/>
    </source>
</evidence>
<feature type="region of interest" description="Disordered" evidence="1">
    <location>
        <begin position="25"/>
        <end position="55"/>
    </location>
</feature>
<dbReference type="AlphaFoldDB" id="A0A517WHW9"/>
<dbReference type="RefSeq" id="WP_197999458.1">
    <property type="nucleotide sequence ID" value="NZ_CP036347.1"/>
</dbReference>
<gene>
    <name evidence="3" type="ORF">V6x_45860</name>
</gene>
<accession>A0A517WHW9</accession>
<sequence precursor="true">MPRALYALLFMLSFTPFHFGCGSDEPMTPATDADPVEELDPASEAEAINEARKDT</sequence>
<dbReference type="Proteomes" id="UP000320722">
    <property type="component" value="Chromosome"/>
</dbReference>
<evidence type="ECO:0000256" key="1">
    <source>
        <dbReference type="SAM" id="MobiDB-lite"/>
    </source>
</evidence>
<feature type="compositionally biased region" description="Acidic residues" evidence="1">
    <location>
        <begin position="34"/>
        <end position="43"/>
    </location>
</feature>
<evidence type="ECO:0000256" key="2">
    <source>
        <dbReference type="SAM" id="SignalP"/>
    </source>
</evidence>
<reference evidence="3 4" key="1">
    <citation type="submission" date="2019-02" db="EMBL/GenBank/DDBJ databases">
        <title>Deep-cultivation of Planctomycetes and their phenomic and genomic characterization uncovers novel biology.</title>
        <authorList>
            <person name="Wiegand S."/>
            <person name="Jogler M."/>
            <person name="Boedeker C."/>
            <person name="Pinto D."/>
            <person name="Vollmers J."/>
            <person name="Rivas-Marin E."/>
            <person name="Kohn T."/>
            <person name="Peeters S.H."/>
            <person name="Heuer A."/>
            <person name="Rast P."/>
            <person name="Oberbeckmann S."/>
            <person name="Bunk B."/>
            <person name="Jeske O."/>
            <person name="Meyerdierks A."/>
            <person name="Storesund J.E."/>
            <person name="Kallscheuer N."/>
            <person name="Luecker S."/>
            <person name="Lage O.M."/>
            <person name="Pohl T."/>
            <person name="Merkel B.J."/>
            <person name="Hornburger P."/>
            <person name="Mueller R.-W."/>
            <person name="Bruemmer F."/>
            <person name="Labrenz M."/>
            <person name="Spormann A.M."/>
            <person name="Op den Camp H."/>
            <person name="Overmann J."/>
            <person name="Amann R."/>
            <person name="Jetten M.S.M."/>
            <person name="Mascher T."/>
            <person name="Medema M.H."/>
            <person name="Devos D.P."/>
            <person name="Kaster A.-K."/>
            <person name="Ovreas L."/>
            <person name="Rohde M."/>
            <person name="Galperin M.Y."/>
            <person name="Jogler C."/>
        </authorList>
    </citation>
    <scope>NUCLEOTIDE SEQUENCE [LARGE SCALE GENOMIC DNA]</scope>
    <source>
        <strain evidence="3 4">V6</strain>
    </source>
</reference>
<keyword evidence="2" id="KW-0732">Signal</keyword>
<evidence type="ECO:0008006" key="5">
    <source>
        <dbReference type="Google" id="ProtNLM"/>
    </source>
</evidence>
<evidence type="ECO:0000313" key="3">
    <source>
        <dbReference type="EMBL" id="QDU04855.1"/>
    </source>
</evidence>
<organism evidence="3 4">
    <name type="scientific">Gimesia chilikensis</name>
    <dbReference type="NCBI Taxonomy" id="2605989"/>
    <lineage>
        <taxon>Bacteria</taxon>
        <taxon>Pseudomonadati</taxon>
        <taxon>Planctomycetota</taxon>
        <taxon>Planctomycetia</taxon>
        <taxon>Planctomycetales</taxon>
        <taxon>Planctomycetaceae</taxon>
        <taxon>Gimesia</taxon>
    </lineage>
</organism>
<feature type="chain" id="PRO_5021811079" description="Secreted protein" evidence="2">
    <location>
        <begin position="20"/>
        <end position="55"/>
    </location>
</feature>
<dbReference type="EMBL" id="CP036347">
    <property type="protein sequence ID" value="QDU04855.1"/>
    <property type="molecule type" value="Genomic_DNA"/>
</dbReference>